<comment type="caution">
    <text evidence="1">The sequence shown here is derived from an EMBL/GenBank/DDBJ whole genome shotgun (WGS) entry which is preliminary data.</text>
</comment>
<proteinExistence type="predicted"/>
<organism evidence="1 2">
    <name type="scientific">Leptomonas seymouri</name>
    <dbReference type="NCBI Taxonomy" id="5684"/>
    <lineage>
        <taxon>Eukaryota</taxon>
        <taxon>Discoba</taxon>
        <taxon>Euglenozoa</taxon>
        <taxon>Kinetoplastea</taxon>
        <taxon>Metakinetoplastina</taxon>
        <taxon>Trypanosomatida</taxon>
        <taxon>Trypanosomatidae</taxon>
        <taxon>Leishmaniinae</taxon>
        <taxon>Leptomonas</taxon>
    </lineage>
</organism>
<evidence type="ECO:0000313" key="1">
    <source>
        <dbReference type="EMBL" id="KPI82766.1"/>
    </source>
</evidence>
<name>A0A0N0P2B7_LEPSE</name>
<protein>
    <submittedName>
        <fullName evidence="1">Uncharacterized protein</fullName>
    </submittedName>
</protein>
<dbReference type="Proteomes" id="UP000038009">
    <property type="component" value="Unassembled WGS sequence"/>
</dbReference>
<keyword evidence="2" id="KW-1185">Reference proteome</keyword>
<evidence type="ECO:0000313" key="2">
    <source>
        <dbReference type="Proteomes" id="UP000038009"/>
    </source>
</evidence>
<accession>A0A0N0P2B7</accession>
<dbReference type="VEuPathDB" id="TriTrypDB:Lsey_0554_0040"/>
<gene>
    <name evidence="1" type="ORF">ABL78_8224</name>
</gene>
<sequence>MLSEAHANGCLYGKFSDDVAENKEMMQRIAQRNPLYFNINAGFNSDEASEQLRRFLHDSFPTPIYLERTAATGAASLMAAASGGDEANASATAAASAAADASLTPLFDALMQLPVVGVVSYEEGACPLVRSLSLAFAGHHRGRVHVVVQRPGGGDASETLREARTRLKHRVFSATPVPRCAYGPQVTAGPVWRCR</sequence>
<reference evidence="1 2" key="1">
    <citation type="journal article" date="2015" name="PLoS Pathog.">
        <title>Leptomonas seymouri: Adaptations to the Dixenous Life Cycle Analyzed by Genome Sequencing, Transcriptome Profiling and Co-infection with Leishmania donovani.</title>
        <authorList>
            <person name="Kraeva N."/>
            <person name="Butenko A."/>
            <person name="Hlavacova J."/>
            <person name="Kostygov A."/>
            <person name="Myskova J."/>
            <person name="Grybchuk D."/>
            <person name="Lestinova T."/>
            <person name="Votypka J."/>
            <person name="Volf P."/>
            <person name="Opperdoes F."/>
            <person name="Flegontov P."/>
            <person name="Lukes J."/>
            <person name="Yurchenko V."/>
        </authorList>
    </citation>
    <scope>NUCLEOTIDE SEQUENCE [LARGE SCALE GENOMIC DNA]</scope>
    <source>
        <strain evidence="1 2">ATCC 30220</strain>
    </source>
</reference>
<dbReference type="AlphaFoldDB" id="A0A0N0P2B7"/>
<dbReference type="EMBL" id="LJSK01000554">
    <property type="protein sequence ID" value="KPI82766.1"/>
    <property type="molecule type" value="Genomic_DNA"/>
</dbReference>